<dbReference type="AlphaFoldDB" id="A0A0W0GDU3"/>
<reference evidence="2 3" key="1">
    <citation type="submission" date="2015-12" db="EMBL/GenBank/DDBJ databases">
        <title>Draft genome sequence of Moniliophthora roreri, the causal agent of frosty pod rot of cacao.</title>
        <authorList>
            <person name="Aime M.C."/>
            <person name="Diaz-Valderrama J.R."/>
            <person name="Kijpornyongpan T."/>
            <person name="Phillips-Mora W."/>
        </authorList>
    </citation>
    <scope>NUCLEOTIDE SEQUENCE [LARGE SCALE GENOMIC DNA]</scope>
    <source>
        <strain evidence="2 3">MCA 2952</strain>
    </source>
</reference>
<gene>
    <name evidence="2" type="ORF">WG66_746</name>
</gene>
<accession>A0A0W0GDU3</accession>
<evidence type="ECO:0000313" key="3">
    <source>
        <dbReference type="Proteomes" id="UP000054988"/>
    </source>
</evidence>
<dbReference type="EMBL" id="LATX01000283">
    <property type="protein sequence ID" value="KTB46680.1"/>
    <property type="molecule type" value="Genomic_DNA"/>
</dbReference>
<feature type="region of interest" description="Disordered" evidence="1">
    <location>
        <begin position="116"/>
        <end position="135"/>
    </location>
</feature>
<name>A0A0W0GDU3_MONRR</name>
<organism evidence="2 3">
    <name type="scientific">Moniliophthora roreri</name>
    <name type="common">Frosty pod rot fungus</name>
    <name type="synonym">Monilia roreri</name>
    <dbReference type="NCBI Taxonomy" id="221103"/>
    <lineage>
        <taxon>Eukaryota</taxon>
        <taxon>Fungi</taxon>
        <taxon>Dikarya</taxon>
        <taxon>Basidiomycota</taxon>
        <taxon>Agaricomycotina</taxon>
        <taxon>Agaricomycetes</taxon>
        <taxon>Agaricomycetidae</taxon>
        <taxon>Agaricales</taxon>
        <taxon>Marasmiineae</taxon>
        <taxon>Marasmiaceae</taxon>
        <taxon>Moniliophthora</taxon>
    </lineage>
</organism>
<evidence type="ECO:0000313" key="2">
    <source>
        <dbReference type="EMBL" id="KTB46680.1"/>
    </source>
</evidence>
<proteinExistence type="predicted"/>
<evidence type="ECO:0000256" key="1">
    <source>
        <dbReference type="SAM" id="MobiDB-lite"/>
    </source>
</evidence>
<protein>
    <submittedName>
        <fullName evidence="2">Uncharacterized protein</fullName>
    </submittedName>
</protein>
<dbReference type="Proteomes" id="UP000054988">
    <property type="component" value="Unassembled WGS sequence"/>
</dbReference>
<sequence>MSYAKTSDSDFRRLNAYNAVQTTDVGYLPLPCTDITMPRRNIRPSSSRVAWKHKALPPGTSSLVPSRISAAGMINGIGKQAAIWYHEAWPPAFLWMPIRFRFLYIKDEKPGCLRGFDRKNRKSSATSATEAKKRF</sequence>
<comment type="caution">
    <text evidence="2">The sequence shown here is derived from an EMBL/GenBank/DDBJ whole genome shotgun (WGS) entry which is preliminary data.</text>
</comment>